<dbReference type="Pfam" id="PF09691">
    <property type="entry name" value="T2SS_PulS_OutS"/>
    <property type="match status" value="1"/>
</dbReference>
<organism evidence="1 2">
    <name type="scientific">Yersinia enterocolitica</name>
    <dbReference type="NCBI Taxonomy" id="630"/>
    <lineage>
        <taxon>Bacteria</taxon>
        <taxon>Pseudomonadati</taxon>
        <taxon>Pseudomonadota</taxon>
        <taxon>Gammaproteobacteria</taxon>
        <taxon>Enterobacterales</taxon>
        <taxon>Yersiniaceae</taxon>
        <taxon>Yersinia</taxon>
    </lineage>
</organism>
<dbReference type="AlphaFoldDB" id="A0A0H5GGB3"/>
<evidence type="ECO:0000313" key="2">
    <source>
        <dbReference type="Proteomes" id="UP000048841"/>
    </source>
</evidence>
<dbReference type="RefSeq" id="WP_049532718.1">
    <property type="nucleotide sequence ID" value="NZ_CGBR01000014.1"/>
</dbReference>
<proteinExistence type="predicted"/>
<dbReference type="Proteomes" id="UP000048841">
    <property type="component" value="Unassembled WGS sequence"/>
</dbReference>
<dbReference type="Gene3D" id="1.20.58.1630">
    <property type="entry name" value="Chaperone lipoprotein PulS/OutS"/>
    <property type="match status" value="1"/>
</dbReference>
<protein>
    <submittedName>
        <fullName evidence="1">Lipoprotein</fullName>
    </submittedName>
</protein>
<dbReference type="EMBL" id="CGBR01000014">
    <property type="protein sequence ID" value="CFQ63983.1"/>
    <property type="molecule type" value="Genomic_DNA"/>
</dbReference>
<dbReference type="InterPro" id="IPR019114">
    <property type="entry name" value="Chap_lipoprot_PulS/OutS-like"/>
</dbReference>
<dbReference type="NCBIfam" id="TIGR01004">
    <property type="entry name" value="PulS_OutS"/>
    <property type="match status" value="1"/>
</dbReference>
<sequence length="122" mass="14213">MRLRQAKIIILLTPFFWGCQLNNKNGIDDKFKVEKITALTSGILFLKENCKTEKLPNEREIINTAMRMITKNEIDVSNELHTHIATLTKIRYEEIKSNKKETKIKCRELESIMAPFLSKTES</sequence>
<dbReference type="GO" id="GO:0006886">
    <property type="term" value="P:intracellular protein transport"/>
    <property type="evidence" value="ECO:0007669"/>
    <property type="project" value="InterPro"/>
</dbReference>
<dbReference type="InterPro" id="IPR005699">
    <property type="entry name" value="Chap_lipoprot_PulS/OutS"/>
</dbReference>
<accession>A0A0H5GGB3</accession>
<name>A0A0H5GGB3_YEREN</name>
<reference evidence="1 2" key="1">
    <citation type="submission" date="2015-03" db="EMBL/GenBank/DDBJ databases">
        <authorList>
            <person name="Murphy D."/>
        </authorList>
    </citation>
    <scope>NUCLEOTIDE SEQUENCE [LARGE SCALE GENOMIC DNA]</scope>
    <source>
        <strain evidence="1 2">IP26249</strain>
    </source>
</reference>
<gene>
    <name evidence="1" type="ORF">ERS137941_02307</name>
</gene>
<dbReference type="InterPro" id="IPR038432">
    <property type="entry name" value="PulS/OutS-like_sf"/>
</dbReference>
<keyword evidence="1" id="KW-0449">Lipoprotein</keyword>
<evidence type="ECO:0000313" key="1">
    <source>
        <dbReference type="EMBL" id="CFQ63983.1"/>
    </source>
</evidence>